<dbReference type="Pfam" id="PF07849">
    <property type="entry name" value="DUF1641"/>
    <property type="match status" value="1"/>
</dbReference>
<reference evidence="1 2" key="1">
    <citation type="submission" date="2021-11" db="EMBL/GenBank/DDBJ databases">
        <title>Whole genome of Geoglobus acetivorans.</title>
        <authorList>
            <person name="Liu D."/>
        </authorList>
    </citation>
    <scope>NUCLEOTIDE SEQUENCE [LARGE SCALE GENOMIC DNA]</scope>
    <source>
        <strain evidence="1 2">SBH6</strain>
    </source>
</reference>
<dbReference type="Proteomes" id="UP001492541">
    <property type="component" value="Chromosome"/>
</dbReference>
<dbReference type="InterPro" id="IPR012440">
    <property type="entry name" value="DUF1641"/>
</dbReference>
<dbReference type="InterPro" id="IPR016024">
    <property type="entry name" value="ARM-type_fold"/>
</dbReference>
<organism evidence="1 2">
    <name type="scientific">Geoglobus acetivorans</name>
    <dbReference type="NCBI Taxonomy" id="565033"/>
    <lineage>
        <taxon>Archaea</taxon>
        <taxon>Methanobacteriati</taxon>
        <taxon>Methanobacteriota</taxon>
        <taxon>Archaeoglobi</taxon>
        <taxon>Archaeoglobales</taxon>
        <taxon>Archaeoglobaceae</taxon>
        <taxon>Geoglobus</taxon>
    </lineage>
</organism>
<gene>
    <name evidence="1" type="ORF">LPQ35_02385</name>
</gene>
<protein>
    <submittedName>
        <fullName evidence="1">DUF1641 domain-containing protein</fullName>
    </submittedName>
</protein>
<keyword evidence="2" id="KW-1185">Reference proteome</keyword>
<dbReference type="GeneID" id="90448496"/>
<dbReference type="EMBL" id="CP087714">
    <property type="protein sequence ID" value="XAT64236.1"/>
    <property type="molecule type" value="Genomic_DNA"/>
</dbReference>
<evidence type="ECO:0000313" key="2">
    <source>
        <dbReference type="Proteomes" id="UP001492541"/>
    </source>
</evidence>
<sequence>MGDEAIVNTTVLLAEKLSKDEEKLSELVSKIVELIESGNASRLLELAGTLAPLIETAGVFFDRETEEVVQNLIETLGAVALSIDSNTIRVVEAMVDALNASTEFTPVTLTGLIRAMRDENVQKTLGFCIKFAQEFGKRL</sequence>
<dbReference type="Gene3D" id="1.25.10.10">
    <property type="entry name" value="Leucine-rich Repeat Variant"/>
    <property type="match status" value="1"/>
</dbReference>
<dbReference type="InterPro" id="IPR011989">
    <property type="entry name" value="ARM-like"/>
</dbReference>
<proteinExistence type="predicted"/>
<dbReference type="SUPFAM" id="SSF48371">
    <property type="entry name" value="ARM repeat"/>
    <property type="match status" value="1"/>
</dbReference>
<name>A0ABZ3H4S1_GEOAI</name>
<dbReference type="RefSeq" id="WP_193806226.1">
    <property type="nucleotide sequence ID" value="NZ_CP087714.1"/>
</dbReference>
<accession>A0ABZ3H4S1</accession>
<evidence type="ECO:0000313" key="1">
    <source>
        <dbReference type="EMBL" id="XAT64236.1"/>
    </source>
</evidence>